<dbReference type="SMART" id="SM00448">
    <property type="entry name" value="REC"/>
    <property type="match status" value="1"/>
</dbReference>
<dbReference type="InterPro" id="IPR000160">
    <property type="entry name" value="GGDEF_dom"/>
</dbReference>
<dbReference type="Proteomes" id="UP000280307">
    <property type="component" value="Unassembled WGS sequence"/>
</dbReference>
<gene>
    <name evidence="4" type="ORF">EI684_01670</name>
</gene>
<dbReference type="Gene3D" id="3.30.70.270">
    <property type="match status" value="1"/>
</dbReference>
<dbReference type="Pfam" id="PF00990">
    <property type="entry name" value="GGDEF"/>
    <property type="match status" value="1"/>
</dbReference>
<dbReference type="AlphaFoldDB" id="A0A426U9Z6"/>
<dbReference type="PANTHER" id="PTHR45138:SF9">
    <property type="entry name" value="DIGUANYLATE CYCLASE DGCM-RELATED"/>
    <property type="match status" value="1"/>
</dbReference>
<dbReference type="PROSITE" id="PS50887">
    <property type="entry name" value="GGDEF"/>
    <property type="match status" value="1"/>
</dbReference>
<dbReference type="SMART" id="SM00267">
    <property type="entry name" value="GGDEF"/>
    <property type="match status" value="1"/>
</dbReference>
<evidence type="ECO:0000256" key="1">
    <source>
        <dbReference type="PROSITE-ProRule" id="PRU00169"/>
    </source>
</evidence>
<dbReference type="GO" id="GO:0000160">
    <property type="term" value="P:phosphorelay signal transduction system"/>
    <property type="evidence" value="ECO:0007669"/>
    <property type="project" value="InterPro"/>
</dbReference>
<comment type="caution">
    <text evidence="4">The sequence shown here is derived from an EMBL/GenBank/DDBJ whole genome shotgun (WGS) entry which is preliminary data.</text>
</comment>
<dbReference type="InterPro" id="IPR043128">
    <property type="entry name" value="Rev_trsase/Diguanyl_cyclase"/>
</dbReference>
<dbReference type="GO" id="GO:0005886">
    <property type="term" value="C:plasma membrane"/>
    <property type="evidence" value="ECO:0007669"/>
    <property type="project" value="TreeGrafter"/>
</dbReference>
<dbReference type="SUPFAM" id="SSF55073">
    <property type="entry name" value="Nucleotide cyclase"/>
    <property type="match status" value="1"/>
</dbReference>
<dbReference type="NCBIfam" id="TIGR00254">
    <property type="entry name" value="GGDEF"/>
    <property type="match status" value="1"/>
</dbReference>
<dbReference type="InterPro" id="IPR050469">
    <property type="entry name" value="Diguanylate_Cyclase"/>
</dbReference>
<evidence type="ECO:0000259" key="3">
    <source>
        <dbReference type="PROSITE" id="PS50887"/>
    </source>
</evidence>
<keyword evidence="1" id="KW-0597">Phosphoprotein</keyword>
<dbReference type="GO" id="GO:0052621">
    <property type="term" value="F:diguanylate cyclase activity"/>
    <property type="evidence" value="ECO:0007669"/>
    <property type="project" value="TreeGrafter"/>
</dbReference>
<dbReference type="GO" id="GO:0016301">
    <property type="term" value="F:kinase activity"/>
    <property type="evidence" value="ECO:0007669"/>
    <property type="project" value="UniProtKB-KW"/>
</dbReference>
<dbReference type="InterPro" id="IPR029787">
    <property type="entry name" value="Nucleotide_cyclase"/>
</dbReference>
<dbReference type="InterPro" id="IPR011006">
    <property type="entry name" value="CheY-like_superfamily"/>
</dbReference>
<organism evidence="4 5">
    <name type="scientific">Candidatus Viridilinea halotolerans</name>
    <dbReference type="NCBI Taxonomy" id="2491704"/>
    <lineage>
        <taxon>Bacteria</taxon>
        <taxon>Bacillati</taxon>
        <taxon>Chloroflexota</taxon>
        <taxon>Chloroflexia</taxon>
        <taxon>Chloroflexales</taxon>
        <taxon>Chloroflexineae</taxon>
        <taxon>Oscillochloridaceae</taxon>
        <taxon>Candidatus Viridilinea</taxon>
    </lineage>
</organism>
<dbReference type="GO" id="GO:0043709">
    <property type="term" value="P:cell adhesion involved in single-species biofilm formation"/>
    <property type="evidence" value="ECO:0007669"/>
    <property type="project" value="TreeGrafter"/>
</dbReference>
<dbReference type="SUPFAM" id="SSF52172">
    <property type="entry name" value="CheY-like"/>
    <property type="match status" value="1"/>
</dbReference>
<proteinExistence type="predicted"/>
<evidence type="ECO:0000313" key="5">
    <source>
        <dbReference type="Proteomes" id="UP000280307"/>
    </source>
</evidence>
<dbReference type="Gene3D" id="3.40.50.2300">
    <property type="match status" value="1"/>
</dbReference>
<protein>
    <submittedName>
        <fullName evidence="4">Diguanylate cyclase</fullName>
    </submittedName>
</protein>
<dbReference type="EMBL" id="RSAS01000071">
    <property type="protein sequence ID" value="RRR77282.1"/>
    <property type="molecule type" value="Genomic_DNA"/>
</dbReference>
<accession>A0A426U9Z6</accession>
<dbReference type="FunFam" id="3.30.70.270:FF:000001">
    <property type="entry name" value="Diguanylate cyclase domain protein"/>
    <property type="match status" value="1"/>
</dbReference>
<sequence length="479" mass="52859">MSKPRVLIVEDELITALDLEETLQRLGYEVSGVADTGTLALAMASQHPPDLVLMDITLRGSLDGVMVAEQLRKQFDLPVIYLTAHTDTPTVERAVQSGSFGYLIKPFDDNELQIALSMARAKYAVERELRQTQVQLQATVEALERRNAELHVLHRLASDLQLATTSGEACVAMVGAVREFFPEAAGLLLIHRERDGQIEPIFSWGAERIVSQAFPAQICPALQRRQLEARFDAQACAQCVREAFASTNEIYCVPLATVQERVGILLLHHPEAAQPTSDGDGTTAADRRRLAAALADQASLGLSNVLLRDALREQANRDPLTGLFNRRYLDEVMRREIVRARRENYPIALALLDIDHFKKINDNFGHSAGDAMLCSVARLLRDAVRGSDIVCRYGGEEFLIVLPLTNAEAVLDRTEQMRLTIKQLLVEHDGKLLPSITVSAGITTIKSSEDELQPALERADHALYVAKAAGRDRSVCVDA</sequence>
<dbReference type="CDD" id="cd17534">
    <property type="entry name" value="REC_DC-like"/>
    <property type="match status" value="1"/>
</dbReference>
<dbReference type="PROSITE" id="PS50110">
    <property type="entry name" value="RESPONSE_REGULATORY"/>
    <property type="match status" value="1"/>
</dbReference>
<dbReference type="InterPro" id="IPR001789">
    <property type="entry name" value="Sig_transdc_resp-reg_receiver"/>
</dbReference>
<dbReference type="SUPFAM" id="SSF55781">
    <property type="entry name" value="GAF domain-like"/>
    <property type="match status" value="1"/>
</dbReference>
<dbReference type="Pfam" id="PF00072">
    <property type="entry name" value="Response_reg"/>
    <property type="match status" value="1"/>
</dbReference>
<dbReference type="InterPro" id="IPR029016">
    <property type="entry name" value="GAF-like_dom_sf"/>
</dbReference>
<dbReference type="PANTHER" id="PTHR45138">
    <property type="entry name" value="REGULATORY COMPONENTS OF SENSORY TRANSDUCTION SYSTEM"/>
    <property type="match status" value="1"/>
</dbReference>
<feature type="domain" description="GGDEF" evidence="3">
    <location>
        <begin position="345"/>
        <end position="479"/>
    </location>
</feature>
<evidence type="ECO:0000313" key="4">
    <source>
        <dbReference type="EMBL" id="RRR77282.1"/>
    </source>
</evidence>
<feature type="domain" description="Response regulatory" evidence="2">
    <location>
        <begin position="5"/>
        <end position="120"/>
    </location>
</feature>
<feature type="modified residue" description="4-aspartylphosphate" evidence="1">
    <location>
        <position position="55"/>
    </location>
</feature>
<dbReference type="GO" id="GO:1902201">
    <property type="term" value="P:negative regulation of bacterial-type flagellum-dependent cell motility"/>
    <property type="evidence" value="ECO:0007669"/>
    <property type="project" value="TreeGrafter"/>
</dbReference>
<name>A0A426U9Z6_9CHLR</name>
<dbReference type="CDD" id="cd01949">
    <property type="entry name" value="GGDEF"/>
    <property type="match status" value="1"/>
</dbReference>
<evidence type="ECO:0000259" key="2">
    <source>
        <dbReference type="PROSITE" id="PS50110"/>
    </source>
</evidence>
<reference evidence="4 5" key="1">
    <citation type="submission" date="2018-12" db="EMBL/GenBank/DDBJ databases">
        <title>Genome Sequence of Candidatus Viridilinea halotolerans isolated from saline sulfide-rich spring.</title>
        <authorList>
            <person name="Grouzdev D.S."/>
            <person name="Burganskaya E.I."/>
            <person name="Krutkina M.S."/>
            <person name="Sukhacheva M.V."/>
            <person name="Gorlenko V.M."/>
        </authorList>
    </citation>
    <scope>NUCLEOTIDE SEQUENCE [LARGE SCALE GENOMIC DNA]</scope>
    <source>
        <strain evidence="4">Chok-6</strain>
    </source>
</reference>
<dbReference type="Gene3D" id="3.30.450.40">
    <property type="match status" value="1"/>
</dbReference>